<gene>
    <name evidence="2" type="ORF">H9Q81_04835</name>
</gene>
<keyword evidence="1" id="KW-0472">Membrane</keyword>
<proteinExistence type="predicted"/>
<keyword evidence="3" id="KW-1185">Reference proteome</keyword>
<accession>A0A7G9GZA8</accession>
<dbReference type="KEGG" id="fho:H9Q81_04835"/>
<feature type="transmembrane region" description="Helical" evidence="1">
    <location>
        <begin position="162"/>
        <end position="181"/>
    </location>
</feature>
<feature type="transmembrane region" description="Helical" evidence="1">
    <location>
        <begin position="87"/>
        <end position="105"/>
    </location>
</feature>
<dbReference type="AlphaFoldDB" id="A0A7G9GZA8"/>
<evidence type="ECO:0000313" key="3">
    <source>
        <dbReference type="Proteomes" id="UP000515913"/>
    </source>
</evidence>
<organism evidence="2 3">
    <name type="scientific">Fusobacterium hominis</name>
    <dbReference type="NCBI Taxonomy" id="2764326"/>
    <lineage>
        <taxon>Bacteria</taxon>
        <taxon>Fusobacteriati</taxon>
        <taxon>Fusobacteriota</taxon>
        <taxon>Fusobacteriia</taxon>
        <taxon>Fusobacteriales</taxon>
        <taxon>Fusobacteriaceae</taxon>
        <taxon>Fusobacterium</taxon>
    </lineage>
</organism>
<evidence type="ECO:0000313" key="2">
    <source>
        <dbReference type="EMBL" id="QNM16140.1"/>
    </source>
</evidence>
<keyword evidence="1" id="KW-1133">Transmembrane helix</keyword>
<evidence type="ECO:0000256" key="1">
    <source>
        <dbReference type="SAM" id="Phobius"/>
    </source>
</evidence>
<keyword evidence="1" id="KW-0812">Transmembrane</keyword>
<sequence>MKRKKLFLILFPLILGILIYVVYRSRNLFYFKIIKSHSLFYDQIIEIRKVAWTYRKFFPLWVVYSLPDGLWLFSFGAALLIDRIFYLFHFFLFTGIYIFMVGFEFVQKYLGGHGSLIGTYDPLDILFFTIGYISIVIISKFLHKKDNITKRQITLENKKNELIYDFKIIVIFSILSVLPTLF</sequence>
<dbReference type="EMBL" id="CP060637">
    <property type="protein sequence ID" value="QNM16140.1"/>
    <property type="molecule type" value="Genomic_DNA"/>
</dbReference>
<name>A0A7G9GZA8_9FUSO</name>
<dbReference type="Proteomes" id="UP000515913">
    <property type="component" value="Chromosome"/>
</dbReference>
<feature type="transmembrane region" description="Helical" evidence="1">
    <location>
        <begin position="125"/>
        <end position="142"/>
    </location>
</feature>
<reference evidence="2 3" key="1">
    <citation type="submission" date="2020-08" db="EMBL/GenBank/DDBJ databases">
        <authorList>
            <person name="Liu C."/>
            <person name="Sun Q."/>
        </authorList>
    </citation>
    <scope>NUCLEOTIDE SEQUENCE [LARGE SCALE GENOMIC DNA]</scope>
    <source>
        <strain evidence="2 3">NSJ-57</strain>
    </source>
</reference>
<protein>
    <submittedName>
        <fullName evidence="2">Uncharacterized protein</fullName>
    </submittedName>
</protein>
<feature type="transmembrane region" description="Helical" evidence="1">
    <location>
        <begin position="58"/>
        <end position="80"/>
    </location>
</feature>
<feature type="transmembrane region" description="Helical" evidence="1">
    <location>
        <begin position="7"/>
        <end position="23"/>
    </location>
</feature>